<feature type="transmembrane region" description="Helical" evidence="6">
    <location>
        <begin position="91"/>
        <end position="119"/>
    </location>
</feature>
<dbReference type="AlphaFoldDB" id="A0A8C2KPR8"/>
<feature type="chain" id="PRO_5034305662" evidence="7">
    <location>
        <begin position="36"/>
        <end position="230"/>
    </location>
</feature>
<dbReference type="GO" id="GO:0007605">
    <property type="term" value="P:sensory perception of sound"/>
    <property type="evidence" value="ECO:0007669"/>
    <property type="project" value="UniProtKB-ARBA"/>
</dbReference>
<comment type="similarity">
    <text evidence="2">Belongs to the clarin family.</text>
</comment>
<evidence type="ECO:0000256" key="2">
    <source>
        <dbReference type="ARBA" id="ARBA00005787"/>
    </source>
</evidence>
<accession>A0A8C2KPR8</accession>
<keyword evidence="5 6" id="KW-0472">Membrane</keyword>
<evidence type="ECO:0000256" key="4">
    <source>
        <dbReference type="ARBA" id="ARBA00022989"/>
    </source>
</evidence>
<dbReference type="InterPro" id="IPR026748">
    <property type="entry name" value="Clarin"/>
</dbReference>
<evidence type="ECO:0000313" key="8">
    <source>
        <dbReference type="Ensembl" id="ENSCCRP00020112031.1"/>
    </source>
</evidence>
<dbReference type="Proteomes" id="UP000694701">
    <property type="component" value="Unplaced"/>
</dbReference>
<evidence type="ECO:0000256" key="7">
    <source>
        <dbReference type="SAM" id="SignalP"/>
    </source>
</evidence>
<reference evidence="8" key="1">
    <citation type="submission" date="2025-08" db="UniProtKB">
        <authorList>
            <consortium name="Ensembl"/>
        </authorList>
    </citation>
    <scope>IDENTIFICATION</scope>
</reference>
<dbReference type="PANTHER" id="PTHR31548">
    <property type="entry name" value="CLARIN"/>
    <property type="match status" value="1"/>
</dbReference>
<evidence type="ECO:0000256" key="6">
    <source>
        <dbReference type="SAM" id="Phobius"/>
    </source>
</evidence>
<dbReference type="GO" id="GO:0016020">
    <property type="term" value="C:membrane"/>
    <property type="evidence" value="ECO:0007669"/>
    <property type="project" value="UniProtKB-SubCell"/>
</dbReference>
<proteinExistence type="inferred from homology"/>
<evidence type="ECO:0000256" key="1">
    <source>
        <dbReference type="ARBA" id="ARBA00004141"/>
    </source>
</evidence>
<feature type="transmembrane region" description="Helical" evidence="6">
    <location>
        <begin position="131"/>
        <end position="152"/>
    </location>
</feature>
<evidence type="ECO:0000313" key="9">
    <source>
        <dbReference type="Proteomes" id="UP000694701"/>
    </source>
</evidence>
<feature type="signal peptide" evidence="7">
    <location>
        <begin position="1"/>
        <end position="35"/>
    </location>
</feature>
<keyword evidence="4 6" id="KW-1133">Transmembrane helix</keyword>
<organism evidence="8 9">
    <name type="scientific">Cyprinus carpio</name>
    <name type="common">Common carp</name>
    <dbReference type="NCBI Taxonomy" id="7962"/>
    <lineage>
        <taxon>Eukaryota</taxon>
        <taxon>Metazoa</taxon>
        <taxon>Chordata</taxon>
        <taxon>Craniata</taxon>
        <taxon>Vertebrata</taxon>
        <taxon>Euteleostomi</taxon>
        <taxon>Actinopterygii</taxon>
        <taxon>Neopterygii</taxon>
        <taxon>Teleostei</taxon>
        <taxon>Ostariophysi</taxon>
        <taxon>Cypriniformes</taxon>
        <taxon>Cyprinidae</taxon>
        <taxon>Cyprininae</taxon>
        <taxon>Cyprinus</taxon>
    </lineage>
</organism>
<dbReference type="Ensembl" id="ENSCCRT00020122297.1">
    <property type="protein sequence ID" value="ENSCCRP00020112031.1"/>
    <property type="gene ID" value="ENSCCRG00020050852.1"/>
</dbReference>
<evidence type="ECO:0000256" key="3">
    <source>
        <dbReference type="ARBA" id="ARBA00022692"/>
    </source>
</evidence>
<keyword evidence="3 6" id="KW-0812">Transmembrane</keyword>
<sequence>MPSSKKLAHFLSSAALCTAGVAVLGFGMSTDWAEAVLDCAPIDSGEFSGSSSLQIGLFNGTETKIACPRIDKLGVKVPVFDRLAKLGGAPVILHTLVVILLALALLGSAGSILVTLYNSFSNPYQTYMGPVGLYTCSGLSVCVASLALILYVSNAYLGEMFQTLVKADEANVKLKDPQITLQVGFFLLIPYISVNLLAILVVYLYVHAAYTRRKEQEKPTEDAPKEIMMY</sequence>
<keyword evidence="7" id="KW-0732">Signal</keyword>
<dbReference type="PANTHER" id="PTHR31548:SF3">
    <property type="entry name" value="CLARIN-3"/>
    <property type="match status" value="1"/>
</dbReference>
<comment type="subcellular location">
    <subcellularLocation>
        <location evidence="1">Membrane</location>
        <topology evidence="1">Multi-pass membrane protein</topology>
    </subcellularLocation>
</comment>
<protein>
    <submittedName>
        <fullName evidence="8">Clarin 3</fullName>
    </submittedName>
</protein>
<evidence type="ECO:0000256" key="5">
    <source>
        <dbReference type="ARBA" id="ARBA00023136"/>
    </source>
</evidence>
<name>A0A8C2KPR8_CYPCA</name>
<feature type="transmembrane region" description="Helical" evidence="6">
    <location>
        <begin position="183"/>
        <end position="206"/>
    </location>
</feature>